<evidence type="ECO:0000313" key="1">
    <source>
        <dbReference type="EMBL" id="KAL1513343.1"/>
    </source>
</evidence>
<evidence type="ECO:0000313" key="2">
    <source>
        <dbReference type="Proteomes" id="UP001566132"/>
    </source>
</evidence>
<proteinExistence type="predicted"/>
<reference evidence="1 2" key="1">
    <citation type="submission" date="2024-05" db="EMBL/GenBank/DDBJ databases">
        <title>Genetic variation in Jamaican populations of the coffee berry borer (Hypothenemus hampei).</title>
        <authorList>
            <person name="Errbii M."/>
            <person name="Myrie A."/>
        </authorList>
    </citation>
    <scope>NUCLEOTIDE SEQUENCE [LARGE SCALE GENOMIC DNA]</scope>
    <source>
        <strain evidence="1">JA-Hopewell-2020-01-JO</strain>
        <tissue evidence="1">Whole body</tissue>
    </source>
</reference>
<protein>
    <submittedName>
        <fullName evidence="1">Uncharacterized protein</fullName>
    </submittedName>
</protein>
<sequence length="151" mass="17111">MLDAAPVLAIMKRNKEDPKERRGINFIDLLSKTFSAVIQELLSDKYSPSEFQLIADVANQLPTHSSSYKKLLKNSVNLTYLLVFLCFVDLRKVIDRVLISSDVVDKVIKAKIPKTSPLYVYKNLTTRQIINKPLMSEIKETSGIQEESHSA</sequence>
<gene>
    <name evidence="1" type="ORF">ABEB36_002764</name>
</gene>
<keyword evidence="2" id="KW-1185">Reference proteome</keyword>
<comment type="caution">
    <text evidence="1">The sequence shown here is derived from an EMBL/GenBank/DDBJ whole genome shotgun (WGS) entry which is preliminary data.</text>
</comment>
<dbReference type="Proteomes" id="UP001566132">
    <property type="component" value="Unassembled WGS sequence"/>
</dbReference>
<dbReference type="AlphaFoldDB" id="A0ABD1F793"/>
<dbReference type="EMBL" id="JBDJPC010000002">
    <property type="protein sequence ID" value="KAL1513343.1"/>
    <property type="molecule type" value="Genomic_DNA"/>
</dbReference>
<organism evidence="1 2">
    <name type="scientific">Hypothenemus hampei</name>
    <name type="common">Coffee berry borer</name>
    <dbReference type="NCBI Taxonomy" id="57062"/>
    <lineage>
        <taxon>Eukaryota</taxon>
        <taxon>Metazoa</taxon>
        <taxon>Ecdysozoa</taxon>
        <taxon>Arthropoda</taxon>
        <taxon>Hexapoda</taxon>
        <taxon>Insecta</taxon>
        <taxon>Pterygota</taxon>
        <taxon>Neoptera</taxon>
        <taxon>Endopterygota</taxon>
        <taxon>Coleoptera</taxon>
        <taxon>Polyphaga</taxon>
        <taxon>Cucujiformia</taxon>
        <taxon>Curculionidae</taxon>
        <taxon>Scolytinae</taxon>
        <taxon>Hypothenemus</taxon>
    </lineage>
</organism>
<name>A0ABD1F793_HYPHA</name>
<accession>A0ABD1F793</accession>